<gene>
    <name evidence="2" type="ORF">Fcan01_08389</name>
</gene>
<dbReference type="Gene3D" id="1.10.238.20">
    <property type="entry name" value="Pheromone/general odorant binding protein domain"/>
    <property type="match status" value="1"/>
</dbReference>
<evidence type="ECO:0000256" key="1">
    <source>
        <dbReference type="SAM" id="SignalP"/>
    </source>
</evidence>
<evidence type="ECO:0000313" key="3">
    <source>
        <dbReference type="Proteomes" id="UP000198287"/>
    </source>
</evidence>
<protein>
    <submittedName>
        <fullName evidence="2">Uncharacterized protein</fullName>
    </submittedName>
</protein>
<proteinExistence type="predicted"/>
<keyword evidence="1" id="KW-0732">Signal</keyword>
<dbReference type="GO" id="GO:0005549">
    <property type="term" value="F:odorant binding"/>
    <property type="evidence" value="ECO:0007669"/>
    <property type="project" value="InterPro"/>
</dbReference>
<organism evidence="2 3">
    <name type="scientific">Folsomia candida</name>
    <name type="common">Springtail</name>
    <dbReference type="NCBI Taxonomy" id="158441"/>
    <lineage>
        <taxon>Eukaryota</taxon>
        <taxon>Metazoa</taxon>
        <taxon>Ecdysozoa</taxon>
        <taxon>Arthropoda</taxon>
        <taxon>Hexapoda</taxon>
        <taxon>Collembola</taxon>
        <taxon>Entomobryomorpha</taxon>
        <taxon>Isotomoidea</taxon>
        <taxon>Isotomidae</taxon>
        <taxon>Proisotominae</taxon>
        <taxon>Folsomia</taxon>
    </lineage>
</organism>
<name>A0A226EKM0_FOLCA</name>
<dbReference type="Proteomes" id="UP000198287">
    <property type="component" value="Unassembled WGS sequence"/>
</dbReference>
<feature type="chain" id="PRO_5012691654" evidence="1">
    <location>
        <begin position="24"/>
        <end position="184"/>
    </location>
</feature>
<dbReference type="SUPFAM" id="SSF47565">
    <property type="entry name" value="Insect pheromone/odorant-binding proteins"/>
    <property type="match status" value="1"/>
</dbReference>
<evidence type="ECO:0000313" key="2">
    <source>
        <dbReference type="EMBL" id="OXA57657.1"/>
    </source>
</evidence>
<dbReference type="AlphaFoldDB" id="A0A226EKM0"/>
<reference evidence="2 3" key="1">
    <citation type="submission" date="2015-12" db="EMBL/GenBank/DDBJ databases">
        <title>The genome of Folsomia candida.</title>
        <authorList>
            <person name="Faddeeva A."/>
            <person name="Derks M.F."/>
            <person name="Anvar Y."/>
            <person name="Smit S."/>
            <person name="Van Straalen N."/>
            <person name="Roelofs D."/>
        </authorList>
    </citation>
    <scope>NUCLEOTIDE SEQUENCE [LARGE SCALE GENOMIC DNA]</scope>
    <source>
        <strain evidence="2 3">VU population</strain>
        <tissue evidence="2">Whole body</tissue>
    </source>
</reference>
<dbReference type="Pfam" id="PF01395">
    <property type="entry name" value="PBP_GOBP"/>
    <property type="match status" value="1"/>
</dbReference>
<sequence length="184" mass="20872">MYHVKSITFICLVSLEILVVVTTTPHHPYLEGRAHGPRKCNGKEIHISESYPINETKQICDVKVATNLSAEFRKKLDNKPEKEVWRDHFHCILVCQMQELELLNEKGEIIESEIEDFVKDTFPSEEASLLIPKLLDCANQFGKRMDVSGDCEKNRLIFQCARLAAREVCKLVGNENGNATTAGQ</sequence>
<dbReference type="InterPro" id="IPR036728">
    <property type="entry name" value="PBP_GOBP_sf"/>
</dbReference>
<feature type="signal peptide" evidence="1">
    <location>
        <begin position="1"/>
        <end position="23"/>
    </location>
</feature>
<comment type="caution">
    <text evidence="2">The sequence shown here is derived from an EMBL/GenBank/DDBJ whole genome shotgun (WGS) entry which is preliminary data.</text>
</comment>
<dbReference type="EMBL" id="LNIX01000003">
    <property type="protein sequence ID" value="OXA57657.1"/>
    <property type="molecule type" value="Genomic_DNA"/>
</dbReference>
<accession>A0A226EKM0</accession>
<dbReference type="InterPro" id="IPR006170">
    <property type="entry name" value="PBP/GOBP"/>
</dbReference>
<keyword evidence="3" id="KW-1185">Reference proteome</keyword>